<keyword evidence="3" id="KW-1185">Reference proteome</keyword>
<evidence type="ECO:0000313" key="2">
    <source>
        <dbReference type="EMBL" id="MFB9840306.1"/>
    </source>
</evidence>
<accession>A0ABV5YZ13</accession>
<dbReference type="RefSeq" id="WP_378213533.1">
    <property type="nucleotide sequence ID" value="NZ_JBHLZP010001017.1"/>
</dbReference>
<protein>
    <submittedName>
        <fullName evidence="2">Uncharacterized protein</fullName>
    </submittedName>
</protein>
<feature type="non-terminal residue" evidence="2">
    <location>
        <position position="1"/>
    </location>
</feature>
<sequence length="112" mass="12109">SLLYFYMLALKLNQVQYSGVVKDHCDEFLGSFKFLFVALSLCLFGRLCALPGKTAAGALRIRIGLRLCLSQCVSRSVSNQTADTLSLSVCLGLSLRQSVSCPVSTKTALSQP</sequence>
<keyword evidence="1" id="KW-0472">Membrane</keyword>
<reference evidence="2 3" key="1">
    <citation type="submission" date="2024-09" db="EMBL/GenBank/DDBJ databases">
        <authorList>
            <person name="Sun Q."/>
            <person name="Mori K."/>
        </authorList>
    </citation>
    <scope>NUCLEOTIDE SEQUENCE [LARGE SCALE GENOMIC DNA]</scope>
    <source>
        <strain evidence="2 3">TBRC 0563</strain>
    </source>
</reference>
<evidence type="ECO:0000313" key="3">
    <source>
        <dbReference type="Proteomes" id="UP001589627"/>
    </source>
</evidence>
<proteinExistence type="predicted"/>
<comment type="caution">
    <text evidence="2">The sequence shown here is derived from an EMBL/GenBank/DDBJ whole genome shotgun (WGS) entry which is preliminary data.</text>
</comment>
<evidence type="ECO:0000256" key="1">
    <source>
        <dbReference type="SAM" id="Phobius"/>
    </source>
</evidence>
<feature type="transmembrane region" description="Helical" evidence="1">
    <location>
        <begin position="34"/>
        <end position="52"/>
    </location>
</feature>
<dbReference type="EMBL" id="JBHLZP010001017">
    <property type="protein sequence ID" value="MFB9840306.1"/>
    <property type="molecule type" value="Genomic_DNA"/>
</dbReference>
<organism evidence="2 3">
    <name type="scientific">Actinoallomurus acaciae</name>
    <dbReference type="NCBI Taxonomy" id="502577"/>
    <lineage>
        <taxon>Bacteria</taxon>
        <taxon>Bacillati</taxon>
        <taxon>Actinomycetota</taxon>
        <taxon>Actinomycetes</taxon>
        <taxon>Streptosporangiales</taxon>
        <taxon>Thermomonosporaceae</taxon>
        <taxon>Actinoallomurus</taxon>
    </lineage>
</organism>
<name>A0ABV5YZ13_9ACTN</name>
<keyword evidence="1" id="KW-0812">Transmembrane</keyword>
<keyword evidence="1" id="KW-1133">Transmembrane helix</keyword>
<gene>
    <name evidence="2" type="ORF">ACFFNX_49985</name>
</gene>
<dbReference type="Proteomes" id="UP001589627">
    <property type="component" value="Unassembled WGS sequence"/>
</dbReference>